<proteinExistence type="predicted"/>
<evidence type="ECO:0000256" key="1">
    <source>
        <dbReference type="SAM" id="MobiDB-lite"/>
    </source>
</evidence>
<comment type="caution">
    <text evidence="3">The sequence shown here is derived from an EMBL/GenBank/DDBJ whole genome shotgun (WGS) entry which is preliminary data.</text>
</comment>
<dbReference type="SUPFAM" id="SSF141371">
    <property type="entry name" value="PilZ domain-like"/>
    <property type="match status" value="1"/>
</dbReference>
<feature type="region of interest" description="Disordered" evidence="1">
    <location>
        <begin position="1"/>
        <end position="21"/>
    </location>
</feature>
<dbReference type="Proteomes" id="UP001589943">
    <property type="component" value="Unassembled WGS sequence"/>
</dbReference>
<evidence type="ECO:0000313" key="3">
    <source>
        <dbReference type="EMBL" id="MFC0588005.1"/>
    </source>
</evidence>
<dbReference type="SMART" id="SM00530">
    <property type="entry name" value="HTH_XRE"/>
    <property type="match status" value="1"/>
</dbReference>
<name>A0ABV6PDW4_9SPHN</name>
<dbReference type="SUPFAM" id="SSF47413">
    <property type="entry name" value="lambda repressor-like DNA-binding domains"/>
    <property type="match status" value="1"/>
</dbReference>
<dbReference type="Pfam" id="PF07238">
    <property type="entry name" value="PilZ"/>
    <property type="match status" value="1"/>
</dbReference>
<dbReference type="InterPro" id="IPR010982">
    <property type="entry name" value="Lambda_DNA-bd_dom_sf"/>
</dbReference>
<dbReference type="InterPro" id="IPR009875">
    <property type="entry name" value="PilZ_domain"/>
</dbReference>
<reference evidence="3 4" key="1">
    <citation type="submission" date="2024-09" db="EMBL/GenBank/DDBJ databases">
        <authorList>
            <person name="Sun Q."/>
            <person name="Mori K."/>
        </authorList>
    </citation>
    <scope>NUCLEOTIDE SEQUENCE [LARGE SCALE GENOMIC DNA]</scope>
    <source>
        <strain evidence="3 4">NCAIM B.02537</strain>
    </source>
</reference>
<evidence type="ECO:0000313" key="4">
    <source>
        <dbReference type="Proteomes" id="UP001589943"/>
    </source>
</evidence>
<dbReference type="EMBL" id="JBHLTL010000001">
    <property type="protein sequence ID" value="MFC0588005.1"/>
    <property type="molecule type" value="Genomic_DNA"/>
</dbReference>
<sequence length="217" mass="23043">MAVAAHFEPTKSESAKNRAQRRRLLLETAGESAAGEFGEVTLHNVSASGLLLETAVALAPDEMIEVDLPEAGVQAARVVWSDGAFHGCRFDNPISAAALSAIELRAMPPGPAALAGDESETFAARLHRLRKERRLTLAAIADQLGVSKPTVWAWEQGRAKPTAGHMSALAGMFALDQAELAGSSGSAQLRAVIAQARQQIADVMQIDITKVRIMLEL</sequence>
<keyword evidence="4" id="KW-1185">Reference proteome</keyword>
<dbReference type="InterPro" id="IPR001387">
    <property type="entry name" value="Cro/C1-type_HTH"/>
</dbReference>
<dbReference type="Pfam" id="PF13560">
    <property type="entry name" value="HTH_31"/>
    <property type="match status" value="1"/>
</dbReference>
<dbReference type="RefSeq" id="WP_379479520.1">
    <property type="nucleotide sequence ID" value="NZ_JBHLTL010000001.1"/>
</dbReference>
<dbReference type="Gene3D" id="1.10.260.40">
    <property type="entry name" value="lambda repressor-like DNA-binding domains"/>
    <property type="match status" value="1"/>
</dbReference>
<accession>A0ABV6PDW4</accession>
<evidence type="ECO:0000259" key="2">
    <source>
        <dbReference type="PROSITE" id="PS50943"/>
    </source>
</evidence>
<organism evidence="3 4">
    <name type="scientific">Novosphingobium aquiterrae</name>
    <dbReference type="NCBI Taxonomy" id="624388"/>
    <lineage>
        <taxon>Bacteria</taxon>
        <taxon>Pseudomonadati</taxon>
        <taxon>Pseudomonadota</taxon>
        <taxon>Alphaproteobacteria</taxon>
        <taxon>Sphingomonadales</taxon>
        <taxon>Sphingomonadaceae</taxon>
        <taxon>Novosphingobium</taxon>
    </lineage>
</organism>
<feature type="domain" description="HTH cro/C1-type" evidence="2">
    <location>
        <begin position="126"/>
        <end position="180"/>
    </location>
</feature>
<gene>
    <name evidence="3" type="ORF">ACFFF7_01115</name>
</gene>
<dbReference type="PROSITE" id="PS50943">
    <property type="entry name" value="HTH_CROC1"/>
    <property type="match status" value="1"/>
</dbReference>
<protein>
    <submittedName>
        <fullName evidence="3">Helix-turn-helix domain-containing protein</fullName>
    </submittedName>
</protein>
<dbReference type="CDD" id="cd00093">
    <property type="entry name" value="HTH_XRE"/>
    <property type="match status" value="1"/>
</dbReference>